<evidence type="ECO:0000313" key="2">
    <source>
        <dbReference type="EMBL" id="TZG25584.1"/>
    </source>
</evidence>
<proteinExistence type="predicted"/>
<protein>
    <submittedName>
        <fullName evidence="2">Uncharacterized protein</fullName>
    </submittedName>
</protein>
<keyword evidence="3" id="KW-1185">Reference proteome</keyword>
<organism evidence="2 3">
    <name type="scientific">Sphingomonas montanisoli</name>
    <dbReference type="NCBI Taxonomy" id="2606412"/>
    <lineage>
        <taxon>Bacteria</taxon>
        <taxon>Pseudomonadati</taxon>
        <taxon>Pseudomonadota</taxon>
        <taxon>Alphaproteobacteria</taxon>
        <taxon>Sphingomonadales</taxon>
        <taxon>Sphingomonadaceae</taxon>
        <taxon>Sphingomonas</taxon>
    </lineage>
</organism>
<evidence type="ECO:0000313" key="3">
    <source>
        <dbReference type="Proteomes" id="UP000322077"/>
    </source>
</evidence>
<dbReference type="Proteomes" id="UP000322077">
    <property type="component" value="Unassembled WGS sequence"/>
</dbReference>
<keyword evidence="1" id="KW-0812">Transmembrane</keyword>
<feature type="transmembrane region" description="Helical" evidence="1">
    <location>
        <begin position="54"/>
        <end position="75"/>
    </location>
</feature>
<name>A0A5D9C1I3_9SPHN</name>
<dbReference type="RefSeq" id="WP_149522392.1">
    <property type="nucleotide sequence ID" value="NZ_VTOU01000003.1"/>
</dbReference>
<evidence type="ECO:0000256" key="1">
    <source>
        <dbReference type="SAM" id="Phobius"/>
    </source>
</evidence>
<keyword evidence="1" id="KW-0472">Membrane</keyword>
<sequence length="76" mass="8337">MNDAVFTVEQEARIREIIDEARRDDWDGAYEAYELMTRRSIDEPSSQEGRRPMAGLLLALLAAASGGAVATAYFAG</sequence>
<dbReference type="AlphaFoldDB" id="A0A5D9C1I3"/>
<reference evidence="2 3" key="1">
    <citation type="submission" date="2019-08" db="EMBL/GenBank/DDBJ databases">
        <authorList>
            <person name="Wang G."/>
            <person name="Xu Z."/>
        </authorList>
    </citation>
    <scope>NUCLEOTIDE SEQUENCE [LARGE SCALE GENOMIC DNA]</scope>
    <source>
        <strain evidence="2 3">ZX</strain>
    </source>
</reference>
<keyword evidence="1" id="KW-1133">Transmembrane helix</keyword>
<comment type="caution">
    <text evidence="2">The sequence shown here is derived from an EMBL/GenBank/DDBJ whole genome shotgun (WGS) entry which is preliminary data.</text>
</comment>
<dbReference type="EMBL" id="VTOU01000003">
    <property type="protein sequence ID" value="TZG25584.1"/>
    <property type="molecule type" value="Genomic_DNA"/>
</dbReference>
<gene>
    <name evidence="2" type="ORF">FYJ91_11190</name>
</gene>
<accession>A0A5D9C1I3</accession>